<organism evidence="1">
    <name type="scientific">marine sediment metagenome</name>
    <dbReference type="NCBI Taxonomy" id="412755"/>
    <lineage>
        <taxon>unclassified sequences</taxon>
        <taxon>metagenomes</taxon>
        <taxon>ecological metagenomes</taxon>
    </lineage>
</organism>
<reference evidence="1" key="1">
    <citation type="journal article" date="2014" name="Front. Microbiol.">
        <title>High frequency of phylogenetically diverse reductive dehalogenase-homologous genes in deep subseafloor sedimentary metagenomes.</title>
        <authorList>
            <person name="Kawai M."/>
            <person name="Futagami T."/>
            <person name="Toyoda A."/>
            <person name="Takaki Y."/>
            <person name="Nishi S."/>
            <person name="Hori S."/>
            <person name="Arai W."/>
            <person name="Tsubouchi T."/>
            <person name="Morono Y."/>
            <person name="Uchiyama I."/>
            <person name="Ito T."/>
            <person name="Fujiyama A."/>
            <person name="Inagaki F."/>
            <person name="Takami H."/>
        </authorList>
    </citation>
    <scope>NUCLEOTIDE SEQUENCE</scope>
    <source>
        <strain evidence="1">Expedition CK06-06</strain>
    </source>
</reference>
<dbReference type="AlphaFoldDB" id="X1BII3"/>
<evidence type="ECO:0000313" key="1">
    <source>
        <dbReference type="EMBL" id="GAG80987.1"/>
    </source>
</evidence>
<name>X1BII3_9ZZZZ</name>
<feature type="non-terminal residue" evidence="1">
    <location>
        <position position="298"/>
    </location>
</feature>
<proteinExistence type="predicted"/>
<dbReference type="InterPro" id="IPR008969">
    <property type="entry name" value="CarboxyPept-like_regulatory"/>
</dbReference>
<dbReference type="EMBL" id="BART01017710">
    <property type="protein sequence ID" value="GAG80987.1"/>
    <property type="molecule type" value="Genomic_DNA"/>
</dbReference>
<protein>
    <submittedName>
        <fullName evidence="1">Uncharacterized protein</fullName>
    </submittedName>
</protein>
<gene>
    <name evidence="1" type="ORF">S01H4_33616</name>
</gene>
<dbReference type="SUPFAM" id="SSF49464">
    <property type="entry name" value="Carboxypeptidase regulatory domain-like"/>
    <property type="match status" value="1"/>
</dbReference>
<accession>X1BII3</accession>
<comment type="caution">
    <text evidence="1">The sequence shown here is derived from an EMBL/GenBank/DDBJ whole genome shotgun (WGS) entry which is preliminary data.</text>
</comment>
<feature type="non-terminal residue" evidence="1">
    <location>
        <position position="1"/>
    </location>
</feature>
<sequence>PWDYGEMTVNVYNESSPSVAIPNWNIIAYDVFNNVKYSSSGNNNPVVINTSEFGLGLTYFQINATDYESRTYFTTIAKSLDYTLDAYLPFSSGTNLYYIQTINEYGAVVSDSEVIITKSLNGSIREIASGFTNAYGMYPVYLLGGGSYKINISATGYTPLVMQDLIADPNNYGYNNPIVYTFVTDPAYFVNETGFDENIEFIVETSGTTLYSNYTDSLGNTSDTMLMIYEINQTTNIETQYGWYNTSDTSSWSITNTSNDSNCYRVVLFLNHSNFGFQVLERVVCGDDLTYRGISSTS</sequence>